<evidence type="ECO:0000256" key="1">
    <source>
        <dbReference type="SAM" id="Coils"/>
    </source>
</evidence>
<proteinExistence type="predicted"/>
<organism evidence="2 3">
    <name type="scientific">Pseudomonas prosekii</name>
    <dbReference type="NCBI Taxonomy" id="1148509"/>
    <lineage>
        <taxon>Bacteria</taxon>
        <taxon>Pseudomonadati</taxon>
        <taxon>Pseudomonadota</taxon>
        <taxon>Gammaproteobacteria</taxon>
        <taxon>Pseudomonadales</taxon>
        <taxon>Pseudomonadaceae</taxon>
        <taxon>Pseudomonas</taxon>
    </lineage>
</organism>
<name>A0A2U2D272_9PSED</name>
<dbReference type="AlphaFoldDB" id="A0A2U2D272"/>
<dbReference type="RefSeq" id="WP_109522109.1">
    <property type="nucleotide sequence ID" value="NZ_QFAW01000045.1"/>
</dbReference>
<feature type="coiled-coil region" evidence="1">
    <location>
        <begin position="254"/>
        <end position="281"/>
    </location>
</feature>
<dbReference type="EMBL" id="QFAW01000045">
    <property type="protein sequence ID" value="PWE40395.1"/>
    <property type="molecule type" value="Genomic_DNA"/>
</dbReference>
<comment type="caution">
    <text evidence="2">The sequence shown here is derived from an EMBL/GenBank/DDBJ whole genome shotgun (WGS) entry which is preliminary data.</text>
</comment>
<keyword evidence="1" id="KW-0175">Coiled coil</keyword>
<dbReference type="InterPro" id="IPR045964">
    <property type="entry name" value="DUF6384"/>
</dbReference>
<reference evidence="2 3" key="1">
    <citation type="submission" date="2018-05" db="EMBL/GenBank/DDBJ databases">
        <title>Genome sequences of two Antarctic strains of Pseudomonas prosekii: insights into adaptation to extreme conditions.</title>
        <authorList>
            <person name="Snopkova K."/>
            <person name="Dufkova K."/>
            <person name="Cejkova D."/>
            <person name="Sedlacek I."/>
            <person name="Smajs D."/>
        </authorList>
    </citation>
    <scope>NUCLEOTIDE SEQUENCE [LARGE SCALE GENOMIC DNA]</scope>
    <source>
        <strain evidence="2 3">P2673</strain>
    </source>
</reference>
<evidence type="ECO:0000313" key="2">
    <source>
        <dbReference type="EMBL" id="PWE40395.1"/>
    </source>
</evidence>
<sequence length="369" mass="41584">MSSISLSEQMGAMAFVDELRHQQKQVQEHLDLPRRRAEIAAHIRAYYLSNQIAFDDDLIEQGVRQVFAHRLMFEAPPLNGFDEWLVKKLGQRGGTQSSGRLILFTAVALAVGGWWLIPGPDTPVYSRAKIAEVSAAAMEEREERQRLYTIAEKHRRELATLQRRNVQQPTPNVSGLLKRAQDLLPANDIRADVGSTAPVSAANLPDIEAQANAFKQERYVISRALYEAETSMLFARRILDVRARVKEMLQDPQRAAVVAQLSDLNGRLAELDEQLEHVRSHASSDAAQSTYWELEKDLYPSELLALQISRANRLISRKNSRAVPQEILEELEMNMEAIQADLAKGDANAAEKKISHVNKRLKASGYWSK</sequence>
<protein>
    <submittedName>
        <fullName evidence="2">Uncharacterized protein</fullName>
    </submittedName>
</protein>
<dbReference type="Pfam" id="PF19911">
    <property type="entry name" value="DUF6384"/>
    <property type="match status" value="1"/>
</dbReference>
<dbReference type="Proteomes" id="UP000245056">
    <property type="component" value="Unassembled WGS sequence"/>
</dbReference>
<gene>
    <name evidence="2" type="ORF">C9I49_23870</name>
</gene>
<accession>A0A2U2D272</accession>
<dbReference type="OrthoDB" id="8758353at2"/>
<evidence type="ECO:0000313" key="3">
    <source>
        <dbReference type="Proteomes" id="UP000245056"/>
    </source>
</evidence>